<dbReference type="GO" id="GO:0032259">
    <property type="term" value="P:methylation"/>
    <property type="evidence" value="ECO:0007669"/>
    <property type="project" value="UniProtKB-KW"/>
</dbReference>
<keyword evidence="5 10" id="KW-0028">Amino-acid biosynthesis</keyword>
<feature type="binding site" evidence="10 11">
    <location>
        <begin position="440"/>
        <end position="442"/>
    </location>
    <ligand>
        <name>L-methionine</name>
        <dbReference type="ChEBI" id="CHEBI:57844"/>
    </ligand>
</feature>
<feature type="binding site" evidence="10">
    <location>
        <position position="614"/>
    </location>
    <ligand>
        <name>5-methyltetrahydropteroyltri-L-glutamate</name>
        <dbReference type="ChEBI" id="CHEBI:58207"/>
    </ligand>
</feature>
<dbReference type="GO" id="GO:0003871">
    <property type="term" value="F:5-methyltetrahydropteroyltriglutamate-homocysteine S-methyltransferase activity"/>
    <property type="evidence" value="ECO:0007669"/>
    <property type="project" value="UniProtKB-UniRule"/>
</dbReference>
<evidence type="ECO:0000256" key="1">
    <source>
        <dbReference type="ARBA" id="ARBA00002777"/>
    </source>
</evidence>
<evidence type="ECO:0000256" key="8">
    <source>
        <dbReference type="ARBA" id="ARBA00022833"/>
    </source>
</evidence>
<dbReference type="PIRSF" id="PIRSF000382">
    <property type="entry name" value="MeTrfase_B12_ind"/>
    <property type="match status" value="1"/>
</dbReference>
<sequence length="774" mass="86901">MTVISSNLGYPRLGEHREWKHLLEHYWRHDLDEDQFHATAKTLRLANLAKQRDLGVDYIPVADNSDYDHVLDTLAAFGATPTRFGHFDHALTLTDYYAIARGTKTATAAEMTKWFNINYHYIVPEFDDVHFQLLDNRWLRYYQEAKTELGIDGKPVILGPISFLKLGKRHGQYLDDAAVAELLPQLLPLYEQVFTELVAAGAQWIQLDEPTLVKTTDSAEILPYQQALTTLHQAVPALKIELQTYFDSLDLYDQVVDLPVQAIGLDLVHDHGENLAHLVDHGFPSDKVLAAGIIDGHNVWASDLTKKFALVQQLTDIVTTDRLWLQPANSLLHVPITTKNETQADPVLLGGLAFADQKLQELATLTTAANQGITSVQARFDDNQAHLQALNTSSHRNNQAVRQAEQHLADQTFERQAPFATRIKLQHDRLNLPLLPTTTIGSFPQSKLVRSKRAAWRHGDLSDTDYQAFLNAETKRWIDIQNDLGLDVLVHGEFERTDMVEYFGQKLTGFYATQNGWVQSYGSRGVRPPVIFGDVAYTEPITVAASKYAQSLTDKPVKGMLTAPLTIINWSFVRDDLPTAQVQNQIALALRQEVQNLEKAGIKVIQVDEPALREGLPLKQRHWQAYLDEAVYSFKITTTGVANDTQIHTHMCYSNFTDIIDTIKALDADVISIETSRSHGEIISAFEQTGYQQEIGLGVYDIHSPRVPTVDEIKANIERALRVIDARQFWINPDCGLKTRQEPETIAALKNMIAARDAVQSRLETTTGGTIDGL</sequence>
<dbReference type="NCBIfam" id="TIGR01371">
    <property type="entry name" value="met_syn_B12ind"/>
    <property type="match status" value="1"/>
</dbReference>
<feature type="binding site" evidence="12">
    <location>
        <position position="735"/>
    </location>
    <ligand>
        <name>Zn(2+)</name>
        <dbReference type="ChEBI" id="CHEBI:29105"/>
        <label>1</label>
        <note>catalytic</note>
    </ligand>
</feature>
<dbReference type="HAMAP" id="MF_00172">
    <property type="entry name" value="Meth_synth"/>
    <property type="match status" value="1"/>
</dbReference>
<dbReference type="Gene3D" id="3.20.20.210">
    <property type="match status" value="2"/>
</dbReference>
<feature type="binding site" evidence="12">
    <location>
        <position position="650"/>
    </location>
    <ligand>
        <name>Zn(2+)</name>
        <dbReference type="ChEBI" id="CHEBI:29105"/>
        <label>1</label>
        <note>catalytic</note>
    </ligand>
</feature>
<feature type="binding site" evidence="10 11">
    <location>
        <begin position="440"/>
        <end position="442"/>
    </location>
    <ligand>
        <name>L-homocysteine</name>
        <dbReference type="ChEBI" id="CHEBI:58199"/>
    </ligand>
</feature>
<dbReference type="CDD" id="cd03312">
    <property type="entry name" value="CIMS_N_terminal_like"/>
    <property type="match status" value="1"/>
</dbReference>
<dbReference type="Proteomes" id="UP000289996">
    <property type="component" value="Unassembled WGS sequence"/>
</dbReference>
<comment type="function">
    <text evidence="1 10">Catalyzes the transfer of a methyl group from 5-methyltetrahydrofolate to homocysteine resulting in methionine formation.</text>
</comment>
<dbReference type="SUPFAM" id="SSF51726">
    <property type="entry name" value="UROD/MetE-like"/>
    <property type="match status" value="2"/>
</dbReference>
<keyword evidence="9 10" id="KW-0486">Methionine biosynthesis</keyword>
<dbReference type="Pfam" id="PF08267">
    <property type="entry name" value="Meth_synt_1"/>
    <property type="match status" value="1"/>
</dbReference>
<evidence type="ECO:0000256" key="6">
    <source>
        <dbReference type="ARBA" id="ARBA00022679"/>
    </source>
</evidence>
<comment type="similarity">
    <text evidence="3 10">Belongs to the vitamin-B12 independent methionine synthase family.</text>
</comment>
<evidence type="ECO:0000256" key="2">
    <source>
        <dbReference type="ARBA" id="ARBA00004681"/>
    </source>
</evidence>
<dbReference type="InterPro" id="IPR038071">
    <property type="entry name" value="UROD/MetE-like_sf"/>
</dbReference>
<feature type="binding site" evidence="10">
    <location>
        <position position="113"/>
    </location>
    <ligand>
        <name>5-methyltetrahydropteroyltri-L-glutamate</name>
        <dbReference type="ChEBI" id="CHEBI:58207"/>
    </ligand>
</feature>
<evidence type="ECO:0000256" key="4">
    <source>
        <dbReference type="ARBA" id="ARBA00022603"/>
    </source>
</evidence>
<comment type="cofactor">
    <cofactor evidence="10">
        <name>Zn(2+)</name>
        <dbReference type="ChEBI" id="CHEBI:29105"/>
    </cofactor>
    <text evidence="10">Binds 1 zinc ion per subunit.</text>
</comment>
<keyword evidence="4 10" id="KW-0489">Methyltransferase</keyword>
<dbReference type="EMBL" id="UYIG01000152">
    <property type="protein sequence ID" value="VDG29661.1"/>
    <property type="molecule type" value="Genomic_DNA"/>
</dbReference>
<keyword evidence="8 10" id="KW-0862">Zinc</keyword>
<feature type="binding site" evidence="10 11">
    <location>
        <position position="570"/>
    </location>
    <ligand>
        <name>5-methyltetrahydropteroyltri-L-glutamate</name>
        <dbReference type="ChEBI" id="CHEBI:58207"/>
    </ligand>
</feature>
<comment type="catalytic activity">
    <reaction evidence="10">
        <text>5-methyltetrahydropteroyltri-L-glutamate + L-homocysteine = tetrahydropteroyltri-L-glutamate + L-methionine</text>
        <dbReference type="Rhea" id="RHEA:21196"/>
        <dbReference type="ChEBI" id="CHEBI:57844"/>
        <dbReference type="ChEBI" id="CHEBI:58140"/>
        <dbReference type="ChEBI" id="CHEBI:58199"/>
        <dbReference type="ChEBI" id="CHEBI:58207"/>
        <dbReference type="EC" id="2.1.1.14"/>
    </reaction>
</comment>
<reference evidence="16 17" key="1">
    <citation type="submission" date="2018-11" db="EMBL/GenBank/DDBJ databases">
        <authorList>
            <person name="Wuyts S."/>
        </authorList>
    </citation>
    <scope>NUCLEOTIDE SEQUENCE [LARGE SCALE GENOMIC DNA]</scope>
    <source>
        <strain evidence="16">Lactobacillus mudanjiangensis AMBF249</strain>
    </source>
</reference>
<feature type="active site" description="Proton donor" evidence="10 13">
    <location>
        <position position="703"/>
    </location>
</feature>
<evidence type="ECO:0000259" key="15">
    <source>
        <dbReference type="Pfam" id="PF08267"/>
    </source>
</evidence>
<feature type="domain" description="Cobalamin-independent methionine synthase MetE N-terminal" evidence="15">
    <location>
        <begin position="5"/>
        <end position="317"/>
    </location>
</feature>
<feature type="binding site" evidence="11">
    <location>
        <position position="118"/>
    </location>
    <ligand>
        <name>5-methyltetrahydropteroyltri-L-glutamate</name>
        <dbReference type="ChEBI" id="CHEBI:58207"/>
    </ligand>
</feature>
<evidence type="ECO:0000313" key="16">
    <source>
        <dbReference type="EMBL" id="VDG29661.1"/>
    </source>
</evidence>
<feature type="binding site" evidence="10">
    <location>
        <position position="735"/>
    </location>
    <ligand>
        <name>Zn(2+)</name>
        <dbReference type="ChEBI" id="CHEBI:29105"/>
        <note>catalytic</note>
    </ligand>
</feature>
<dbReference type="CDD" id="cd03311">
    <property type="entry name" value="CIMS_C_terminal_like"/>
    <property type="match status" value="1"/>
</dbReference>
<dbReference type="RefSeq" id="WP_130852206.1">
    <property type="nucleotide sequence ID" value="NZ_UYIG01000152.1"/>
</dbReference>
<feature type="binding site" evidence="10">
    <location>
        <position position="650"/>
    </location>
    <ligand>
        <name>Zn(2+)</name>
        <dbReference type="ChEBI" id="CHEBI:29105"/>
        <note>catalytic</note>
    </ligand>
</feature>
<evidence type="ECO:0000256" key="13">
    <source>
        <dbReference type="PIRSR" id="PIRSR000382-3"/>
    </source>
</evidence>
<comment type="caution">
    <text evidence="10">Lacks conserved residue(s) required for the propagation of feature annotation.</text>
</comment>
<dbReference type="AlphaFoldDB" id="A0A660E947"/>
<feature type="binding site" evidence="11">
    <location>
        <position position="20"/>
    </location>
    <ligand>
        <name>5-methyltetrahydropteroyltri-L-glutamate</name>
        <dbReference type="ChEBI" id="CHEBI:58207"/>
    </ligand>
</feature>
<evidence type="ECO:0000313" key="17">
    <source>
        <dbReference type="Proteomes" id="UP000289996"/>
    </source>
</evidence>
<evidence type="ECO:0000256" key="12">
    <source>
        <dbReference type="PIRSR" id="PIRSR000382-2"/>
    </source>
</evidence>
<evidence type="ECO:0000256" key="7">
    <source>
        <dbReference type="ARBA" id="ARBA00022723"/>
    </source>
</evidence>
<dbReference type="InterPro" id="IPR002629">
    <property type="entry name" value="Met_Synth_C/arc"/>
</dbReference>
<gene>
    <name evidence="10" type="primary">metE</name>
    <name evidence="16" type="ORF">MUDAN_MDHGFNIF_01197</name>
</gene>
<name>A0A660E947_9LACO</name>
<feature type="binding site" evidence="12">
    <location>
        <position position="674"/>
    </location>
    <ligand>
        <name>Zn(2+)</name>
        <dbReference type="ChEBI" id="CHEBI:29105"/>
        <label>1</label>
        <note>catalytic</note>
    </ligand>
</feature>
<dbReference type="InterPro" id="IPR006276">
    <property type="entry name" value="Cobalamin-indep_Met_synthase"/>
</dbReference>
<keyword evidence="17" id="KW-1185">Reference proteome</keyword>
<evidence type="ECO:0000256" key="3">
    <source>
        <dbReference type="ARBA" id="ARBA00009553"/>
    </source>
</evidence>
<feature type="binding site" evidence="10">
    <location>
        <position position="493"/>
    </location>
    <ligand>
        <name>L-homocysteine</name>
        <dbReference type="ChEBI" id="CHEBI:58199"/>
    </ligand>
</feature>
<feature type="binding site" evidence="10 11">
    <location>
        <position position="608"/>
    </location>
    <ligand>
        <name>L-homocysteine</name>
        <dbReference type="ChEBI" id="CHEBI:58199"/>
    </ligand>
</feature>
<evidence type="ECO:0000256" key="9">
    <source>
        <dbReference type="ARBA" id="ARBA00023167"/>
    </source>
</evidence>
<protein>
    <recommendedName>
        <fullName evidence="10">5-methyltetrahydropteroyltriglutamate--homocysteine methyltransferase</fullName>
        <ecNumber evidence="10">2.1.1.14</ecNumber>
    </recommendedName>
    <alternativeName>
        <fullName evidence="10">Cobalamin-independent methionine synthase</fullName>
    </alternativeName>
    <alternativeName>
        <fullName evidence="10">Methionine synthase, vitamin-B12 independent isozyme</fullName>
    </alternativeName>
</protein>
<dbReference type="Pfam" id="PF01717">
    <property type="entry name" value="Meth_synt_2"/>
    <property type="match status" value="1"/>
</dbReference>
<dbReference type="NCBIfam" id="NF003556">
    <property type="entry name" value="PRK05222.1"/>
    <property type="match status" value="1"/>
</dbReference>
<comment type="pathway">
    <text evidence="2 10">Amino-acid biosynthesis; L-methionine biosynthesis via de novo pathway; L-methionine from L-homocysteine (MetE route): step 1/1.</text>
</comment>
<dbReference type="UniPathway" id="UPA00051">
    <property type="reaction ID" value="UER00082"/>
</dbReference>
<evidence type="ECO:0000259" key="14">
    <source>
        <dbReference type="Pfam" id="PF01717"/>
    </source>
</evidence>
<feature type="binding site" evidence="12">
    <location>
        <position position="652"/>
    </location>
    <ligand>
        <name>Zn(2+)</name>
        <dbReference type="ChEBI" id="CHEBI:29105"/>
        <label>1</label>
        <note>catalytic</note>
    </ligand>
</feature>
<organism evidence="16 17">
    <name type="scientific">Lactiplantibacillus mudanjiangensis</name>
    <dbReference type="NCBI Taxonomy" id="1296538"/>
    <lineage>
        <taxon>Bacteria</taxon>
        <taxon>Bacillati</taxon>
        <taxon>Bacillota</taxon>
        <taxon>Bacilli</taxon>
        <taxon>Lactobacillales</taxon>
        <taxon>Lactobacillaceae</taxon>
        <taxon>Lactiplantibacillus</taxon>
    </lineage>
</organism>
<dbReference type="PANTHER" id="PTHR30519">
    <property type="entry name" value="5-METHYLTETRAHYDROPTEROYLTRIGLUTAMATE--HOMOCYSTEINE METHYLTRANSFERASE"/>
    <property type="match status" value="1"/>
</dbReference>
<dbReference type="GO" id="GO:0008270">
    <property type="term" value="F:zinc ion binding"/>
    <property type="evidence" value="ECO:0007669"/>
    <property type="project" value="InterPro"/>
</dbReference>
<feature type="domain" description="Cobalamin-independent methionine synthase MetE C-terminal/archaeal" evidence="14">
    <location>
        <begin position="435"/>
        <end position="755"/>
    </location>
</feature>
<proteinExistence type="inferred from homology"/>
<evidence type="ECO:0000256" key="11">
    <source>
        <dbReference type="PIRSR" id="PIRSR000382-1"/>
    </source>
</evidence>
<feature type="binding site" evidence="10">
    <location>
        <position position="652"/>
    </location>
    <ligand>
        <name>Zn(2+)</name>
        <dbReference type="ChEBI" id="CHEBI:29105"/>
        <note>catalytic</note>
    </ligand>
</feature>
<keyword evidence="10" id="KW-0677">Repeat</keyword>
<feature type="binding site" evidence="10 11">
    <location>
        <position position="608"/>
    </location>
    <ligand>
        <name>L-methionine</name>
        <dbReference type="ChEBI" id="CHEBI:57844"/>
    </ligand>
</feature>
<comment type="cofactor">
    <cofactor evidence="12">
        <name>Zn(2+)</name>
        <dbReference type="ChEBI" id="CHEBI:29105"/>
    </cofactor>
    <text evidence="12">Binds 2 Zn(2+) ions per subunit.</text>
</comment>
<evidence type="ECO:0000256" key="10">
    <source>
        <dbReference type="HAMAP-Rule" id="MF_00172"/>
    </source>
</evidence>
<dbReference type="EC" id="2.1.1.14" evidence="10"/>
<accession>A0A660E947</accession>
<feature type="binding site" evidence="10">
    <location>
        <position position="674"/>
    </location>
    <ligand>
        <name>Zn(2+)</name>
        <dbReference type="ChEBI" id="CHEBI:29105"/>
        <note>catalytic</note>
    </ligand>
</feature>
<dbReference type="GO" id="GO:0009086">
    <property type="term" value="P:methionine biosynthetic process"/>
    <property type="evidence" value="ECO:0007669"/>
    <property type="project" value="UniProtKB-UniRule"/>
</dbReference>
<evidence type="ECO:0000256" key="5">
    <source>
        <dbReference type="ARBA" id="ARBA00022605"/>
    </source>
</evidence>
<feature type="binding site" evidence="10 11">
    <location>
        <position position="493"/>
    </location>
    <ligand>
        <name>L-methionine</name>
        <dbReference type="ChEBI" id="CHEBI:57844"/>
    </ligand>
</feature>
<dbReference type="InterPro" id="IPR013215">
    <property type="entry name" value="Cbl-indep_Met_Synth_N"/>
</dbReference>
<keyword evidence="7 10" id="KW-0479">Metal-binding</keyword>
<keyword evidence="6 10" id="KW-0808">Transferase</keyword>
<dbReference type="OrthoDB" id="244285at2"/>
<feature type="binding site" evidence="10">
    <location>
        <begin position="17"/>
        <end position="20"/>
    </location>
    <ligand>
        <name>5-methyltetrahydropteroyltri-L-glutamate</name>
        <dbReference type="ChEBI" id="CHEBI:58207"/>
    </ligand>
</feature>